<dbReference type="Proteomes" id="UP000003598">
    <property type="component" value="Unassembled WGS sequence"/>
</dbReference>
<feature type="signal peptide" evidence="1">
    <location>
        <begin position="1"/>
        <end position="24"/>
    </location>
</feature>
<proteinExistence type="predicted"/>
<name>G5SLB0_9BACT</name>
<reference evidence="2 3" key="1">
    <citation type="submission" date="2011-03" db="EMBL/GenBank/DDBJ databases">
        <authorList>
            <person name="Weinstock G."/>
            <person name="Sodergren E."/>
            <person name="Clifton S."/>
            <person name="Fulton L."/>
            <person name="Fulton B."/>
            <person name="Courtney L."/>
            <person name="Fronick C."/>
            <person name="Harrison M."/>
            <person name="Strong C."/>
            <person name="Farmer C."/>
            <person name="Delahaunty K."/>
            <person name="Markovic C."/>
            <person name="Hall O."/>
            <person name="Minx P."/>
            <person name="Tomlinson C."/>
            <person name="Mitreva M."/>
            <person name="Hou S."/>
            <person name="Chen J."/>
            <person name="Wollam A."/>
            <person name="Pepin K.H."/>
            <person name="Johnson M."/>
            <person name="Bhonagiri V."/>
            <person name="Zhang X."/>
            <person name="Suruliraj S."/>
            <person name="Warren W."/>
            <person name="Chinwalla A."/>
            <person name="Mardis E.R."/>
            <person name="Wilson R.K."/>
        </authorList>
    </citation>
    <scope>NUCLEOTIDE SEQUENCE [LARGE SCALE GENOMIC DNA]</scope>
    <source>
        <strain evidence="2 3">YIT 11840</strain>
    </source>
</reference>
<dbReference type="STRING" id="762968.HMPREF9441_00129"/>
<organism evidence="2 3">
    <name type="scientific">Paraprevotella clara YIT 11840</name>
    <dbReference type="NCBI Taxonomy" id="762968"/>
    <lineage>
        <taxon>Bacteria</taxon>
        <taxon>Pseudomonadati</taxon>
        <taxon>Bacteroidota</taxon>
        <taxon>Bacteroidia</taxon>
        <taxon>Bacteroidales</taxon>
        <taxon>Prevotellaceae</taxon>
        <taxon>Paraprevotella</taxon>
    </lineage>
</organism>
<evidence type="ECO:0000256" key="1">
    <source>
        <dbReference type="SAM" id="SignalP"/>
    </source>
</evidence>
<dbReference type="HOGENOM" id="CLU_546107_0_0_10"/>
<gene>
    <name evidence="2" type="ORF">HMPREF9441_00129</name>
</gene>
<comment type="caution">
    <text evidence="2">The sequence shown here is derived from an EMBL/GenBank/DDBJ whole genome shotgun (WGS) entry which is preliminary data.</text>
</comment>
<dbReference type="OrthoDB" id="9770276at2"/>
<dbReference type="EMBL" id="AFFY01000002">
    <property type="protein sequence ID" value="EHH01920.1"/>
    <property type="molecule type" value="Genomic_DNA"/>
</dbReference>
<accession>G5SLB0</accession>
<evidence type="ECO:0000313" key="2">
    <source>
        <dbReference type="EMBL" id="EHH01920.1"/>
    </source>
</evidence>
<feature type="chain" id="PRO_5003484344" description="Secretion system C-terminal sorting domain-containing protein" evidence="1">
    <location>
        <begin position="25"/>
        <end position="499"/>
    </location>
</feature>
<protein>
    <recommendedName>
        <fullName evidence="4">Secretion system C-terminal sorting domain-containing protein</fullName>
    </recommendedName>
</protein>
<keyword evidence="3" id="KW-1185">Reference proteome</keyword>
<keyword evidence="1" id="KW-0732">Signal</keyword>
<evidence type="ECO:0008006" key="4">
    <source>
        <dbReference type="Google" id="ProtNLM"/>
    </source>
</evidence>
<sequence length="499" mass="55910">MEVRMKIYHWLLPALSLFPASAAAQMAGYEYWTDGNDTQRTYVEQTQGSVGIEIDVADLRPGIHRFHFRACDAQGRWSSPFCRYFLRLGKAYDGTGMATCEYAIDGGEWAEAALVDGRLDLELPVSGLVPGVHRLMLRFADEAGRWTGIMTRNFVCLGPDYSSNTLRSYECWIDGDYAARVEGAAEGGMVELELSTSDLSYGLHRVSFRSRDEAGRWSAPFSRYFVKAEPSLANNRIEAYEYWFNNGKTTRVEVTPANPFAADDIGVDVEGVVPHEIPEDYTVDWETCTAYCPDDVVFGMRFGDTSGRWTEARTDTFAYDVPVALDFRSLVYGDSAMVVQPEEGRIYAYEVTAQAGDSLVWGANAPCRMDIYDESGTRLYRLGQSIGAMEQKMEAETNGKLYALAYGARVDTLYLWCHKLVPTRVSWVESGIKVSVSEGHIRVVQAEGWDCSVYHTQGYVLERRKGLKVSEDFVLPRGIYVVSLTAKDGNTYKKKVIVP</sequence>
<dbReference type="PATRIC" id="fig|762968.3.peg.112"/>
<dbReference type="AlphaFoldDB" id="G5SLB0"/>
<evidence type="ECO:0000313" key="3">
    <source>
        <dbReference type="Proteomes" id="UP000003598"/>
    </source>
</evidence>